<evidence type="ECO:0000313" key="14">
    <source>
        <dbReference type="EMBL" id="KRG72275.1"/>
    </source>
</evidence>
<dbReference type="RefSeq" id="WP_057509312.1">
    <property type="nucleotide sequence ID" value="NZ_LDJK01000074.1"/>
</dbReference>
<accession>A0A0R0D3S8</accession>
<dbReference type="AlphaFoldDB" id="A0A0R0D3S8"/>
<dbReference type="Pfam" id="PF13290">
    <property type="entry name" value="CHB_HEX_C_1"/>
    <property type="match status" value="1"/>
</dbReference>
<dbReference type="EMBL" id="LDJK01000074">
    <property type="protein sequence ID" value="KRG72275.1"/>
    <property type="molecule type" value="Genomic_DNA"/>
</dbReference>
<evidence type="ECO:0000313" key="15">
    <source>
        <dbReference type="Proteomes" id="UP000051386"/>
    </source>
</evidence>
<comment type="similarity">
    <text evidence="2">Belongs to the glycosyl hydrolase 20 family.</text>
</comment>
<dbReference type="PANTHER" id="PTHR22600">
    <property type="entry name" value="BETA-HEXOSAMINIDASE"/>
    <property type="match status" value="1"/>
</dbReference>
<dbReference type="GO" id="GO:0004563">
    <property type="term" value="F:beta-N-acetylhexosaminidase activity"/>
    <property type="evidence" value="ECO:0007669"/>
    <property type="project" value="UniProtKB-EC"/>
</dbReference>
<evidence type="ECO:0000256" key="5">
    <source>
        <dbReference type="ARBA" id="ARBA00023295"/>
    </source>
</evidence>
<evidence type="ECO:0000256" key="6">
    <source>
        <dbReference type="ARBA" id="ARBA00030512"/>
    </source>
</evidence>
<feature type="domain" description="GH29D-like beta-sandwich" evidence="13">
    <location>
        <begin position="581"/>
        <end position="630"/>
    </location>
</feature>
<feature type="domain" description="Beta-hexosaminidase bacterial type N-terminal" evidence="12">
    <location>
        <begin position="41"/>
        <end position="189"/>
    </location>
</feature>
<organism evidence="14 15">
    <name type="scientific">Stenotrophomonas chelatiphaga</name>
    <dbReference type="NCBI Taxonomy" id="517011"/>
    <lineage>
        <taxon>Bacteria</taxon>
        <taxon>Pseudomonadati</taxon>
        <taxon>Pseudomonadota</taxon>
        <taxon>Gammaproteobacteria</taxon>
        <taxon>Lysobacterales</taxon>
        <taxon>Lysobacteraceae</taxon>
        <taxon>Stenotrophomonas</taxon>
    </lineage>
</organism>
<feature type="signal peptide" evidence="10">
    <location>
        <begin position="1"/>
        <end position="21"/>
    </location>
</feature>
<dbReference type="Proteomes" id="UP000051386">
    <property type="component" value="Unassembled WGS sequence"/>
</dbReference>
<dbReference type="PANTHER" id="PTHR22600:SF57">
    <property type="entry name" value="BETA-N-ACETYLHEXOSAMINIDASE"/>
    <property type="match status" value="1"/>
</dbReference>
<evidence type="ECO:0000259" key="12">
    <source>
        <dbReference type="Pfam" id="PF02838"/>
    </source>
</evidence>
<comment type="caution">
    <text evidence="14">The sequence shown here is derived from an EMBL/GenBank/DDBJ whole genome shotgun (WGS) entry which is preliminary data.</text>
</comment>
<name>A0A0R0D3S8_9GAMM</name>
<evidence type="ECO:0000256" key="10">
    <source>
        <dbReference type="SAM" id="SignalP"/>
    </source>
</evidence>
<evidence type="ECO:0000259" key="13">
    <source>
        <dbReference type="Pfam" id="PF13290"/>
    </source>
</evidence>
<keyword evidence="15" id="KW-1185">Reference proteome</keyword>
<dbReference type="InterPro" id="IPR025705">
    <property type="entry name" value="Beta_hexosaminidase_sua/sub"/>
</dbReference>
<dbReference type="SUPFAM" id="SSF51445">
    <property type="entry name" value="(Trans)glycosidases"/>
    <property type="match status" value="1"/>
</dbReference>
<dbReference type="SUPFAM" id="SSF55545">
    <property type="entry name" value="beta-N-acetylhexosaminidase-like domain"/>
    <property type="match status" value="1"/>
</dbReference>
<dbReference type="Gene3D" id="3.20.20.80">
    <property type="entry name" value="Glycosidases"/>
    <property type="match status" value="1"/>
</dbReference>
<dbReference type="Gene3D" id="3.30.379.10">
    <property type="entry name" value="Chitobiase/beta-hexosaminidase domain 2-like"/>
    <property type="match status" value="1"/>
</dbReference>
<dbReference type="InterPro" id="IPR059177">
    <property type="entry name" value="GH29D-like_dom"/>
</dbReference>
<reference evidence="14 15" key="1">
    <citation type="submission" date="2015-05" db="EMBL/GenBank/DDBJ databases">
        <title>Genome sequencing and analysis of members of genus Stenotrophomonas.</title>
        <authorList>
            <person name="Patil P.P."/>
            <person name="Midha S."/>
            <person name="Patil P.B."/>
        </authorList>
    </citation>
    <scope>NUCLEOTIDE SEQUENCE [LARGE SCALE GENOMIC DNA]</scope>
    <source>
        <strain evidence="14 15">DSM 21508</strain>
    </source>
</reference>
<keyword evidence="10" id="KW-0732">Signal</keyword>
<evidence type="ECO:0000256" key="4">
    <source>
        <dbReference type="ARBA" id="ARBA00022801"/>
    </source>
</evidence>
<keyword evidence="4" id="KW-0378">Hydrolase</keyword>
<dbReference type="InterPro" id="IPR015882">
    <property type="entry name" value="HEX_bac_N"/>
</dbReference>
<dbReference type="Pfam" id="PF00728">
    <property type="entry name" value="Glyco_hydro_20"/>
    <property type="match status" value="1"/>
</dbReference>
<evidence type="ECO:0000259" key="11">
    <source>
        <dbReference type="Pfam" id="PF00728"/>
    </source>
</evidence>
<feature type="region of interest" description="Disordered" evidence="9">
    <location>
        <begin position="108"/>
        <end position="137"/>
    </location>
</feature>
<dbReference type="Gene3D" id="2.60.120.260">
    <property type="entry name" value="Galactose-binding domain-like"/>
    <property type="match status" value="1"/>
</dbReference>
<evidence type="ECO:0000256" key="8">
    <source>
        <dbReference type="PIRSR" id="PIRSR625705-1"/>
    </source>
</evidence>
<proteinExistence type="inferred from homology"/>
<dbReference type="InterPro" id="IPR029018">
    <property type="entry name" value="Hex-like_dom2"/>
</dbReference>
<dbReference type="InterPro" id="IPR015883">
    <property type="entry name" value="Glyco_hydro_20_cat"/>
</dbReference>
<dbReference type="InterPro" id="IPR017853">
    <property type="entry name" value="GH"/>
</dbReference>
<dbReference type="PATRIC" id="fig|517011.3.peg.2977"/>
<feature type="domain" description="Glycoside hydrolase family 20 catalytic" evidence="11">
    <location>
        <begin position="192"/>
        <end position="535"/>
    </location>
</feature>
<dbReference type="CDD" id="cd06563">
    <property type="entry name" value="GH20_chitobiase-like"/>
    <property type="match status" value="1"/>
</dbReference>
<keyword evidence="5" id="KW-0326">Glycosidase</keyword>
<evidence type="ECO:0000256" key="7">
    <source>
        <dbReference type="ARBA" id="ARBA00033000"/>
    </source>
</evidence>
<dbReference type="EC" id="3.2.1.52" evidence="3"/>
<evidence type="ECO:0000256" key="2">
    <source>
        <dbReference type="ARBA" id="ARBA00006285"/>
    </source>
</evidence>
<evidence type="ECO:0000256" key="1">
    <source>
        <dbReference type="ARBA" id="ARBA00001231"/>
    </source>
</evidence>
<protein>
    <recommendedName>
        <fullName evidence="3">beta-N-acetylhexosaminidase</fullName>
        <ecNumber evidence="3">3.2.1.52</ecNumber>
    </recommendedName>
    <alternativeName>
        <fullName evidence="6">Beta-N-acetylhexosaminidase</fullName>
    </alternativeName>
    <alternativeName>
        <fullName evidence="7">N-acetyl-beta-glucosaminidase</fullName>
    </alternativeName>
</protein>
<feature type="active site" description="Proton donor" evidence="8">
    <location>
        <position position="366"/>
    </location>
</feature>
<evidence type="ECO:0000256" key="9">
    <source>
        <dbReference type="SAM" id="MobiDB-lite"/>
    </source>
</evidence>
<gene>
    <name evidence="14" type="ORF">ABB28_14595</name>
</gene>
<comment type="catalytic activity">
    <reaction evidence="1">
        <text>Hydrolysis of terminal non-reducing N-acetyl-D-hexosamine residues in N-acetyl-beta-D-hexosaminides.</text>
        <dbReference type="EC" id="3.2.1.52"/>
    </reaction>
</comment>
<dbReference type="GO" id="GO:0016020">
    <property type="term" value="C:membrane"/>
    <property type="evidence" value="ECO:0007669"/>
    <property type="project" value="TreeGrafter"/>
</dbReference>
<dbReference type="GO" id="GO:0005975">
    <property type="term" value="P:carbohydrate metabolic process"/>
    <property type="evidence" value="ECO:0007669"/>
    <property type="project" value="InterPro"/>
</dbReference>
<feature type="chain" id="PRO_5006395046" description="beta-N-acetylhexosaminidase" evidence="10">
    <location>
        <begin position="22"/>
        <end position="800"/>
    </location>
</feature>
<dbReference type="PRINTS" id="PR00738">
    <property type="entry name" value="GLHYDRLASE20"/>
</dbReference>
<dbReference type="GO" id="GO:0030203">
    <property type="term" value="P:glycosaminoglycan metabolic process"/>
    <property type="evidence" value="ECO:0007669"/>
    <property type="project" value="TreeGrafter"/>
</dbReference>
<sequence>MRFTSLAPLLLCLAIAPLARAADAPAIDNAPGPLLRDGSLPLIPAPAHVQRTQGAGFTLTASTPLSAQGDAARRVAAQFSALLARSGGPTLVPSVGKAAGGVRFVLESVTTNGRHPPGTGRHPSGTGRQPPDAPAAATATEGYTLEVGPSGISVRAATEAGLFYGAATLAQLATGGSDGHIPAVRIEDAPRFSWRGLMLDSARHFQSLDEIKQVLDAMAAHKLNTFHWHLTDDQGWRMEIKRYPKLTEVGSCRIPAGDGGRDPATGAPRPYCGFYTQQQIRDVIAYAAALHIQVIPEIDVPGHATAAIAAYPELGVLDTPLQPLSEWGVFPNLFNTEESTFTFLENVLEEVIALFPSTYVHVGGDEAVKDQWIASARVQQRMRELGASDEMQMQSHLIKRLETFLEQHDRRLIGWDEILEGGLPPQATVMSWRGTEGGLKAASEGHDVVMSPVTDMYMDYLQTSSPNEPPGRPLLTTLARTYAFEPVPATLAADKQHHILGLQANMFTEHTRSYARLQHNLFPRLAAVAETGWSPVQQRDFRDFLARLPAQLQRYRAWGLAYAQTPFEVAVAHQDDRRAGSVQVSLANPLGYEVRYRTDGQPVTAASPLYQAPLQARVPVTVHAAAFFNGQPLAAAPSVAAFTAQSLLTRRDDELLTCPGPGQLLLRLEDDGPADGPRAVFNVNIFNPCWRWTDADLTGIGTLKVRAGRIPYYFQLAHDEPQRRFEAATRAHGEMKIRRGDCSGPAMAEVALPASVGADGFVTLEATLPKQTTGKGDLCISFTGDTRPAMWVLDEVTLAR</sequence>
<evidence type="ECO:0000256" key="3">
    <source>
        <dbReference type="ARBA" id="ARBA00012663"/>
    </source>
</evidence>
<dbReference type="Pfam" id="PF02838">
    <property type="entry name" value="Glyco_hydro_20b"/>
    <property type="match status" value="1"/>
</dbReference>